<evidence type="ECO:0000256" key="1">
    <source>
        <dbReference type="ARBA" id="ARBA00022801"/>
    </source>
</evidence>
<organism evidence="3 4">
    <name type="scientific">Candidatus Segetimicrobium genomatis</name>
    <dbReference type="NCBI Taxonomy" id="2569760"/>
    <lineage>
        <taxon>Bacteria</taxon>
        <taxon>Bacillati</taxon>
        <taxon>Candidatus Sysuimicrobiota</taxon>
        <taxon>Candidatus Sysuimicrobiia</taxon>
        <taxon>Candidatus Sysuimicrobiales</taxon>
        <taxon>Candidatus Segetimicrobiaceae</taxon>
        <taxon>Candidatus Segetimicrobium</taxon>
    </lineage>
</organism>
<evidence type="ECO:0000313" key="3">
    <source>
        <dbReference type="EMBL" id="TMI81656.1"/>
    </source>
</evidence>
<dbReference type="Pfam" id="PF04185">
    <property type="entry name" value="Phosphoesterase"/>
    <property type="match status" value="1"/>
</dbReference>
<sequence>MIASRFRALLAGMIAASVSAAGFTADRIPGPHGTEGVTPNNWTLTPAGAQVPVGDRPLGSALSPDGRYLAVSNDGQGTQSLALVDVVGRAVIQTIPYRAPEALYVGVAWSPDGRSLYASAGGNNLLRTYEMGGGRLAEGPSIALASSDARSYPAGLAITPDGRTLLVAENLANQVRAVDLATGRPGAAAPTGTLPYAIAVTATGEKAYVSNWGDRTLTVLRVAPSAGLTPLSTVTVGLHPGALAVDPVRPRLYVANADDDSISIVDTIQDRVVGTISLAPYPGAPEGSVPDGLAVSPDGLHLFVANAGNNDVAVIDLGEPSAAVVAPQVVGLIPTAWYPTTVTVARDGRTLLVTNAKGLGAGPNPRGPSPVARSTAETQYIASMIAGTVSVIPVPDGPGLAEATARVVRNNGFDETRSRLVPGARDASPHAIPRRVGDPSLIKHVIYIIKENRTYDQVLGDLPGGNGDPSLVLFGRDVSPNHHKLAQGFVLLDNFYADAEVSADGHNWATAAMANDYVQKNWPANYSDRGRGYDFEGGQPAAYPRGGFLWGAAARAGVSYRVYGEFTEFRSYPSREAMPSLKGHVAPGYHGYDLKVQDQARIDEWLAEFREFDRQGTLPQLTIMRLPNDHTAATRPGYPTPQAMVADNDLALGRLVEAVARSRYAGDTAIFAVEDDAQNGPDHVDAHRTVALVAGSYVRRGTVDHAVYSTVSLLRTIELILGIPPLTQYDAAALPMLGAFGDRAERFDYKAAVPRQPLTAVNLPTAPGAAESLRLPMDEADEVPPAVLNRILWRTIKGDAPMPAPRTTQR</sequence>
<feature type="signal peptide" evidence="2">
    <location>
        <begin position="1"/>
        <end position="20"/>
    </location>
</feature>
<dbReference type="InterPro" id="IPR015943">
    <property type="entry name" value="WD40/YVTN_repeat-like_dom_sf"/>
</dbReference>
<dbReference type="InterPro" id="IPR051200">
    <property type="entry name" value="Host-pathogen_enzymatic-act"/>
</dbReference>
<dbReference type="InterPro" id="IPR007312">
    <property type="entry name" value="Phosphoesterase"/>
</dbReference>
<keyword evidence="1" id="KW-0378">Hydrolase</keyword>
<dbReference type="SUPFAM" id="SSF75011">
    <property type="entry name" value="3-carboxy-cis,cis-mucoante lactonizing enzyme"/>
    <property type="match status" value="1"/>
</dbReference>
<dbReference type="AlphaFoldDB" id="A0A537JEX9"/>
<dbReference type="GO" id="GO:0016788">
    <property type="term" value="F:hydrolase activity, acting on ester bonds"/>
    <property type="evidence" value="ECO:0007669"/>
    <property type="project" value="InterPro"/>
</dbReference>
<keyword evidence="2" id="KW-0732">Signal</keyword>
<feature type="chain" id="PRO_5021728200" evidence="2">
    <location>
        <begin position="21"/>
        <end position="810"/>
    </location>
</feature>
<dbReference type="Proteomes" id="UP000320048">
    <property type="component" value="Unassembled WGS sequence"/>
</dbReference>
<gene>
    <name evidence="3" type="ORF">E6H04_06165</name>
</gene>
<proteinExistence type="predicted"/>
<dbReference type="PANTHER" id="PTHR47197:SF3">
    <property type="entry name" value="DIHYDRO-HEME D1 DEHYDROGENASE"/>
    <property type="match status" value="1"/>
</dbReference>
<protein>
    <submittedName>
        <fullName evidence="3">Bifunctional YncE family protein/alkaline phosphatase family protein</fullName>
    </submittedName>
</protein>
<dbReference type="SUPFAM" id="SSF50952">
    <property type="entry name" value="Soluble quinoprotein glucose dehydrogenase"/>
    <property type="match status" value="1"/>
</dbReference>
<evidence type="ECO:0000256" key="2">
    <source>
        <dbReference type="SAM" id="SignalP"/>
    </source>
</evidence>
<accession>A0A537JEX9</accession>
<dbReference type="SUPFAM" id="SSF53649">
    <property type="entry name" value="Alkaline phosphatase-like"/>
    <property type="match status" value="1"/>
</dbReference>
<dbReference type="Gene3D" id="2.130.10.10">
    <property type="entry name" value="YVTN repeat-like/Quinoprotein amine dehydrogenase"/>
    <property type="match status" value="3"/>
</dbReference>
<comment type="caution">
    <text evidence="3">The sequence shown here is derived from an EMBL/GenBank/DDBJ whole genome shotgun (WGS) entry which is preliminary data.</text>
</comment>
<dbReference type="InterPro" id="IPR017850">
    <property type="entry name" value="Alkaline_phosphatase_core_sf"/>
</dbReference>
<evidence type="ECO:0000313" key="4">
    <source>
        <dbReference type="Proteomes" id="UP000320048"/>
    </source>
</evidence>
<reference evidence="3 4" key="1">
    <citation type="journal article" date="2019" name="Nat. Microbiol.">
        <title>Mediterranean grassland soil C-N compound turnover is dependent on rainfall and depth, and is mediated by genomically divergent microorganisms.</title>
        <authorList>
            <person name="Diamond S."/>
            <person name="Andeer P.F."/>
            <person name="Li Z."/>
            <person name="Crits-Christoph A."/>
            <person name="Burstein D."/>
            <person name="Anantharaman K."/>
            <person name="Lane K.R."/>
            <person name="Thomas B.C."/>
            <person name="Pan C."/>
            <person name="Northen T.R."/>
            <person name="Banfield J.F."/>
        </authorList>
    </citation>
    <scope>NUCLEOTIDE SEQUENCE [LARGE SCALE GENOMIC DNA]</scope>
    <source>
        <strain evidence="3">NP_7</strain>
    </source>
</reference>
<dbReference type="EMBL" id="VBAO01000161">
    <property type="protein sequence ID" value="TMI81656.1"/>
    <property type="molecule type" value="Genomic_DNA"/>
</dbReference>
<name>A0A537JEX9_9BACT</name>
<dbReference type="InterPro" id="IPR011041">
    <property type="entry name" value="Quinoprot_gluc/sorb_DH_b-prop"/>
</dbReference>
<dbReference type="PANTHER" id="PTHR47197">
    <property type="entry name" value="PROTEIN NIRF"/>
    <property type="match status" value="1"/>
</dbReference>
<dbReference type="Gene3D" id="3.40.720.10">
    <property type="entry name" value="Alkaline Phosphatase, subunit A"/>
    <property type="match status" value="1"/>
</dbReference>